<dbReference type="GO" id="GO:0010181">
    <property type="term" value="F:FMN binding"/>
    <property type="evidence" value="ECO:0007669"/>
    <property type="project" value="InterPro"/>
</dbReference>
<evidence type="ECO:0000313" key="2">
    <source>
        <dbReference type="EMBL" id="KUM24909.1"/>
    </source>
</evidence>
<comment type="caution">
    <text evidence="2">The sequence shown here is derived from an EMBL/GenBank/DDBJ whole genome shotgun (WGS) entry which is preliminary data.</text>
</comment>
<dbReference type="PANTHER" id="PTHR43812">
    <property type="entry name" value="BLR2425 PROTEIN"/>
    <property type="match status" value="1"/>
</dbReference>
<dbReference type="PANTHER" id="PTHR43812:SF2">
    <property type="entry name" value="FLAVIN REDUCTASE LIKE DOMAIN-CONTAINING PROTEIN"/>
    <property type="match status" value="1"/>
</dbReference>
<feature type="domain" description="Flavin reductase like" evidence="1">
    <location>
        <begin position="18"/>
        <end position="171"/>
    </location>
</feature>
<accession>A0A101KPZ9</accession>
<protein>
    <submittedName>
        <fullName evidence="2">Flavin reductase</fullName>
    </submittedName>
</protein>
<dbReference type="GO" id="GO:0016646">
    <property type="term" value="F:oxidoreductase activity, acting on the CH-NH group of donors, NAD or NADP as acceptor"/>
    <property type="evidence" value="ECO:0007669"/>
    <property type="project" value="UniProtKB-ARBA"/>
</dbReference>
<dbReference type="Gene3D" id="2.30.110.10">
    <property type="entry name" value="Electron Transport, Fmn-binding Protein, Chain A"/>
    <property type="match status" value="1"/>
</dbReference>
<dbReference type="AlphaFoldDB" id="A0A101KPZ9"/>
<reference evidence="2 3" key="1">
    <citation type="submission" date="2015-12" db="EMBL/GenBank/DDBJ databases">
        <title>Draft genome sequence of Mesorhizobium sp. UFLA 01-765, a multitolerant efficient symbiont and plant-growth promoting strain isolated from Zn-mining soil using Leucaena leucocephala as a trap plant.</title>
        <authorList>
            <person name="Rangel W.M."/>
            <person name="Thijs S."/>
            <person name="Longatti S.M."/>
            <person name="Moreira F.M."/>
            <person name="Weyens N."/>
            <person name="Vangronsveld J."/>
            <person name="Van Hamme J.D."/>
            <person name="Bottos E.M."/>
            <person name="Rineau F."/>
        </authorList>
    </citation>
    <scope>NUCLEOTIDE SEQUENCE [LARGE SCALE GENOMIC DNA]</scope>
    <source>
        <strain evidence="2 3">UFLA 01-765</strain>
    </source>
</reference>
<evidence type="ECO:0000313" key="3">
    <source>
        <dbReference type="Proteomes" id="UP000053176"/>
    </source>
</evidence>
<gene>
    <name evidence="2" type="ORF">AU467_28585</name>
</gene>
<evidence type="ECO:0000259" key="1">
    <source>
        <dbReference type="SMART" id="SM00903"/>
    </source>
</evidence>
<dbReference type="SMART" id="SM00903">
    <property type="entry name" value="Flavin_Reduct"/>
    <property type="match status" value="1"/>
</dbReference>
<dbReference type="InterPro" id="IPR012349">
    <property type="entry name" value="Split_barrel_FMN-bd"/>
</dbReference>
<dbReference type="EMBL" id="LPWA01000127">
    <property type="protein sequence ID" value="KUM24909.1"/>
    <property type="molecule type" value="Genomic_DNA"/>
</dbReference>
<sequence>MFYEPSKGHGLPHDPSKAIVAPRPIGWISTIDRQGKVNLAPYSFFNAFSTRPFIVWFSSEGEKDSATIAAETGEFVANLVSRELAQKMNRTAVDAPRGVSEFGYADLAMAPSRLVAPPRVAEAPAALECRVTEIFRPRALDGTQTSAVVVAGEVVGVHIDDAYLKDGQFDIVRAGNVARLGYMDYASVNEIFAMRRPRWGKE</sequence>
<name>A0A101KPZ9_RHILI</name>
<proteinExistence type="predicted"/>
<dbReference type="OrthoDB" id="9783347at2"/>
<dbReference type="Pfam" id="PF01613">
    <property type="entry name" value="Flavin_Reduct"/>
    <property type="match status" value="1"/>
</dbReference>
<dbReference type="Proteomes" id="UP000053176">
    <property type="component" value="Unassembled WGS sequence"/>
</dbReference>
<organism evidence="2 3">
    <name type="scientific">Rhizobium loti</name>
    <name type="common">Mesorhizobium loti</name>
    <dbReference type="NCBI Taxonomy" id="381"/>
    <lineage>
        <taxon>Bacteria</taxon>
        <taxon>Pseudomonadati</taxon>
        <taxon>Pseudomonadota</taxon>
        <taxon>Alphaproteobacteria</taxon>
        <taxon>Hyphomicrobiales</taxon>
        <taxon>Phyllobacteriaceae</taxon>
        <taxon>Mesorhizobium</taxon>
    </lineage>
</organism>
<dbReference type="InterPro" id="IPR002563">
    <property type="entry name" value="Flavin_Rdtase-like_dom"/>
</dbReference>
<dbReference type="SUPFAM" id="SSF50475">
    <property type="entry name" value="FMN-binding split barrel"/>
    <property type="match status" value="1"/>
</dbReference>